<dbReference type="EMBL" id="CP011509">
    <property type="protein sequence ID" value="AKJ01335.1"/>
    <property type="molecule type" value="Genomic_DNA"/>
</dbReference>
<dbReference type="AlphaFoldDB" id="A0AAC8TCX4"/>
<evidence type="ECO:0008006" key="6">
    <source>
        <dbReference type="Google" id="ProtNLM"/>
    </source>
</evidence>
<reference evidence="2 4" key="1">
    <citation type="submission" date="2015-05" db="EMBL/GenBank/DDBJ databases">
        <title>Genome assembly of Archangium gephyra DSM 2261.</title>
        <authorList>
            <person name="Sharma G."/>
            <person name="Subramanian S."/>
        </authorList>
    </citation>
    <scope>NUCLEOTIDE SEQUENCE [LARGE SCALE GENOMIC DNA]</scope>
    <source>
        <strain evidence="2 4">DSM 2261</strain>
    </source>
</reference>
<reference evidence="3 5" key="2">
    <citation type="submission" date="2018-08" db="EMBL/GenBank/DDBJ databases">
        <title>Genomic Encyclopedia of Archaeal and Bacterial Type Strains, Phase II (KMG-II): from individual species to whole genera.</title>
        <authorList>
            <person name="Goeker M."/>
        </authorList>
    </citation>
    <scope>NUCLEOTIDE SEQUENCE [LARGE SCALE GENOMIC DNA]</scope>
    <source>
        <strain evidence="3 5">DSM 2261</strain>
    </source>
</reference>
<accession>A0AAC8TCX4</accession>
<evidence type="ECO:0000313" key="3">
    <source>
        <dbReference type="EMBL" id="REG34158.1"/>
    </source>
</evidence>
<sequence>MGSLFLVMLVLHSAPAEAATQRVHTFRDQEFEFALEVEQKPSADGASPFCEPRSVTVRRKQDGRELQKLALEGILLECGVAPGELLIVEDLDFDGRKDLRVLRLLDARLQSTFDYWVYDKKSGRFEKDTRFEALSSPRFDARTRTITSVSRVGAMDKTVEKFRLLKNGKLELIFREETTQDALDGSLLVTTGRKVGGKWVETTRQVEE</sequence>
<dbReference type="Proteomes" id="UP000256345">
    <property type="component" value="Unassembled WGS sequence"/>
</dbReference>
<keyword evidence="1" id="KW-0732">Signal</keyword>
<dbReference type="KEGG" id="age:AA314_02961"/>
<dbReference type="EMBL" id="QUMU01000003">
    <property type="protein sequence ID" value="REG34158.1"/>
    <property type="molecule type" value="Genomic_DNA"/>
</dbReference>
<keyword evidence="5" id="KW-1185">Reference proteome</keyword>
<organism evidence="2 4">
    <name type="scientific">Archangium gephyra</name>
    <dbReference type="NCBI Taxonomy" id="48"/>
    <lineage>
        <taxon>Bacteria</taxon>
        <taxon>Pseudomonadati</taxon>
        <taxon>Myxococcota</taxon>
        <taxon>Myxococcia</taxon>
        <taxon>Myxococcales</taxon>
        <taxon>Cystobacterineae</taxon>
        <taxon>Archangiaceae</taxon>
        <taxon>Archangium</taxon>
    </lineage>
</organism>
<proteinExistence type="predicted"/>
<evidence type="ECO:0000256" key="1">
    <source>
        <dbReference type="SAM" id="SignalP"/>
    </source>
</evidence>
<dbReference type="NCBIfam" id="NF047539">
    <property type="entry name" value="XAC2610_fam"/>
    <property type="match status" value="1"/>
</dbReference>
<evidence type="ECO:0000313" key="2">
    <source>
        <dbReference type="EMBL" id="AKJ01335.1"/>
    </source>
</evidence>
<dbReference type="RefSeq" id="WP_047855942.1">
    <property type="nucleotide sequence ID" value="NZ_CP011509.1"/>
</dbReference>
<protein>
    <recommendedName>
        <fullName evidence="6">Lipoprotein</fullName>
    </recommendedName>
</protein>
<name>A0AAC8TCX4_9BACT</name>
<dbReference type="InterPro" id="IPR058087">
    <property type="entry name" value="XAC2610_dom"/>
</dbReference>
<feature type="chain" id="PRO_5042123031" description="Lipoprotein" evidence="1">
    <location>
        <begin position="19"/>
        <end position="208"/>
    </location>
</feature>
<evidence type="ECO:0000313" key="5">
    <source>
        <dbReference type="Proteomes" id="UP000256345"/>
    </source>
</evidence>
<gene>
    <name evidence="2" type="ORF">AA314_02961</name>
    <name evidence="3" type="ORF">ATI61_10339</name>
</gene>
<feature type="signal peptide" evidence="1">
    <location>
        <begin position="1"/>
        <end position="18"/>
    </location>
</feature>
<dbReference type="Proteomes" id="UP000035579">
    <property type="component" value="Chromosome"/>
</dbReference>
<evidence type="ECO:0000313" key="4">
    <source>
        <dbReference type="Proteomes" id="UP000035579"/>
    </source>
</evidence>